<reference evidence="3" key="1">
    <citation type="journal article" date="2013" name="Nature">
        <title>Draft genome of the wheat A-genome progenitor Triticum urartu.</title>
        <authorList>
            <person name="Ling H.Q."/>
            <person name="Zhao S."/>
            <person name="Liu D."/>
            <person name="Wang J."/>
            <person name="Sun H."/>
            <person name="Zhang C."/>
            <person name="Fan H."/>
            <person name="Li D."/>
            <person name="Dong L."/>
            <person name="Tao Y."/>
            <person name="Gao C."/>
            <person name="Wu H."/>
            <person name="Li Y."/>
            <person name="Cui Y."/>
            <person name="Guo X."/>
            <person name="Zheng S."/>
            <person name="Wang B."/>
            <person name="Yu K."/>
            <person name="Liang Q."/>
            <person name="Yang W."/>
            <person name="Lou X."/>
            <person name="Chen J."/>
            <person name="Feng M."/>
            <person name="Jian J."/>
            <person name="Zhang X."/>
            <person name="Luo G."/>
            <person name="Jiang Y."/>
            <person name="Liu J."/>
            <person name="Wang Z."/>
            <person name="Sha Y."/>
            <person name="Zhang B."/>
            <person name="Wu H."/>
            <person name="Tang D."/>
            <person name="Shen Q."/>
            <person name="Xue P."/>
            <person name="Zou S."/>
            <person name="Wang X."/>
            <person name="Liu X."/>
            <person name="Wang F."/>
            <person name="Yang Y."/>
            <person name="An X."/>
            <person name="Dong Z."/>
            <person name="Zhang K."/>
            <person name="Zhang X."/>
            <person name="Luo M.C."/>
            <person name="Dvorak J."/>
            <person name="Tong Y."/>
            <person name="Wang J."/>
            <person name="Yang H."/>
            <person name="Li Z."/>
            <person name="Wang D."/>
            <person name="Zhang A."/>
            <person name="Wang J."/>
        </authorList>
    </citation>
    <scope>NUCLEOTIDE SEQUENCE</scope>
    <source>
        <strain evidence="3">cv. G1812</strain>
    </source>
</reference>
<gene>
    <name evidence="2" type="primary">LOC125517251</name>
</gene>
<evidence type="ECO:0000313" key="3">
    <source>
        <dbReference type="Proteomes" id="UP000015106"/>
    </source>
</evidence>
<feature type="compositionally biased region" description="Acidic residues" evidence="1">
    <location>
        <begin position="165"/>
        <end position="176"/>
    </location>
</feature>
<dbReference type="Gramene" id="TuG1812G0600001599.01.T01">
    <property type="protein sequence ID" value="TuG1812G0600001599.01.T01.cds247271"/>
    <property type="gene ID" value="TuG1812G0600001599.01"/>
</dbReference>
<sequence length="315" mass="35508">MVKHLGYAIPKTGFAMYWCIPGKSIDDGLQVVSLETHARAMVAASQQNKVLIVFIDHNNMLEKQLWDDVLLQKVELPTVISPVKTSYVHEQRGGPSARTYGEHLFSMYRGPHVEDAGEKEARIRRNIFPNTSNADAVMGRKGQEKVDCAGANEQFYEAGADEEYYAGEDSSEEEEYYGGTDTSSDSDFADSDYDFEDGDDALYDTNVDKDLKDELVAEKRKGKKVSEELEEEDVVDMDELKLPESESTLKFNFKTSNPMTDMENPTFKLGMTFSNPTELRKALANYIVKNRVKVRKTRDNAKRLEAICVEDCAGK</sequence>
<evidence type="ECO:0008006" key="4">
    <source>
        <dbReference type="Google" id="ProtNLM"/>
    </source>
</evidence>
<evidence type="ECO:0000256" key="1">
    <source>
        <dbReference type="SAM" id="MobiDB-lite"/>
    </source>
</evidence>
<dbReference type="EnsemblPlants" id="TuG1812G0600001599.01.T01">
    <property type="protein sequence ID" value="TuG1812G0600001599.01.T01.cds247271"/>
    <property type="gene ID" value="TuG1812G0600001599.01"/>
</dbReference>
<feature type="region of interest" description="Disordered" evidence="1">
    <location>
        <begin position="165"/>
        <end position="195"/>
    </location>
</feature>
<evidence type="ECO:0000313" key="2">
    <source>
        <dbReference type="EnsemblPlants" id="TuG1812G0600001599.01.T01.cds247271"/>
    </source>
</evidence>
<feature type="compositionally biased region" description="Low complexity" evidence="1">
    <location>
        <begin position="177"/>
        <end position="186"/>
    </location>
</feature>
<organism evidence="2 3">
    <name type="scientific">Triticum urartu</name>
    <name type="common">Red wild einkorn</name>
    <name type="synonym">Crithodium urartu</name>
    <dbReference type="NCBI Taxonomy" id="4572"/>
    <lineage>
        <taxon>Eukaryota</taxon>
        <taxon>Viridiplantae</taxon>
        <taxon>Streptophyta</taxon>
        <taxon>Embryophyta</taxon>
        <taxon>Tracheophyta</taxon>
        <taxon>Spermatophyta</taxon>
        <taxon>Magnoliopsida</taxon>
        <taxon>Liliopsida</taxon>
        <taxon>Poales</taxon>
        <taxon>Poaceae</taxon>
        <taxon>BOP clade</taxon>
        <taxon>Pooideae</taxon>
        <taxon>Triticodae</taxon>
        <taxon>Triticeae</taxon>
        <taxon>Triticinae</taxon>
        <taxon>Triticum</taxon>
    </lineage>
</organism>
<keyword evidence="3" id="KW-1185">Reference proteome</keyword>
<dbReference type="RefSeq" id="XP_048538390.1">
    <property type="nucleotide sequence ID" value="XM_048682433.1"/>
</dbReference>
<name>A0A8R7QM19_TRIUA</name>
<reference evidence="2" key="2">
    <citation type="submission" date="2018-03" db="EMBL/GenBank/DDBJ databases">
        <title>The Triticum urartu genome reveals the dynamic nature of wheat genome evolution.</title>
        <authorList>
            <person name="Ling H."/>
            <person name="Ma B."/>
            <person name="Shi X."/>
            <person name="Liu H."/>
            <person name="Dong L."/>
            <person name="Sun H."/>
            <person name="Cao Y."/>
            <person name="Gao Q."/>
            <person name="Zheng S."/>
            <person name="Li Y."/>
            <person name="Yu Y."/>
            <person name="Du H."/>
            <person name="Qi M."/>
            <person name="Li Y."/>
            <person name="Yu H."/>
            <person name="Cui Y."/>
            <person name="Wang N."/>
            <person name="Chen C."/>
            <person name="Wu H."/>
            <person name="Zhao Y."/>
            <person name="Zhang J."/>
            <person name="Li Y."/>
            <person name="Zhou W."/>
            <person name="Zhang B."/>
            <person name="Hu W."/>
            <person name="Eijk M."/>
            <person name="Tang J."/>
            <person name="Witsenboer H."/>
            <person name="Zhao S."/>
            <person name="Li Z."/>
            <person name="Zhang A."/>
            <person name="Wang D."/>
            <person name="Liang C."/>
        </authorList>
    </citation>
    <scope>NUCLEOTIDE SEQUENCE [LARGE SCALE GENOMIC DNA]</scope>
    <source>
        <strain evidence="2">cv. G1812</strain>
    </source>
</reference>
<protein>
    <recommendedName>
        <fullName evidence="4">Transposase MuDR plant domain-containing protein</fullName>
    </recommendedName>
</protein>
<dbReference type="Proteomes" id="UP000015106">
    <property type="component" value="Chromosome 6"/>
</dbReference>
<accession>A0A8R7QM19</accession>
<proteinExistence type="predicted"/>
<dbReference type="AlphaFoldDB" id="A0A8R7QM19"/>
<dbReference type="GeneID" id="125517251"/>
<reference evidence="2" key="3">
    <citation type="submission" date="2022-06" db="UniProtKB">
        <authorList>
            <consortium name="EnsemblPlants"/>
        </authorList>
    </citation>
    <scope>IDENTIFICATION</scope>
</reference>